<comment type="caution">
    <text evidence="1">The sequence shown here is derived from an EMBL/GenBank/DDBJ whole genome shotgun (WGS) entry which is preliminary data.</text>
</comment>
<dbReference type="OMA" id="QQANSMK"/>
<reference evidence="1 3" key="1">
    <citation type="submission" date="2016-05" db="EMBL/GenBank/DDBJ databases">
        <title>First whole genome sequencing of Entamoeba histolytica HM1:IMSS-clone-6.</title>
        <authorList>
            <person name="Mukherjee Avik.K."/>
            <person name="Izumyama S."/>
            <person name="Nakada-Tsukui K."/>
            <person name="Nozaki T."/>
        </authorList>
    </citation>
    <scope>NUCLEOTIDE SEQUENCE [LARGE SCALE GENOMIC DNA]</scope>
    <source>
        <strain evidence="1 3">HM1:IMSS clone 6</strain>
    </source>
</reference>
<sequence>MSLSQFTPVDSQRYYVISAYGNKREEAKTEREAVTKPNLIKERKYKKKRWDSRLKVEAVKKAEELGLTHATNHLQKTYPGLYSDLCPSTLQYWVQQSNVMKKKIIRA</sequence>
<dbReference type="Proteomes" id="UP000078387">
    <property type="component" value="Unassembled WGS sequence"/>
</dbReference>
<accession>A0A5K1USH8</accession>
<evidence type="ECO:0000313" key="2">
    <source>
        <dbReference type="EMBL" id="GAT97725.1"/>
    </source>
</evidence>
<proteinExistence type="predicted"/>
<protein>
    <submittedName>
        <fullName evidence="1">Uncharacterized protein</fullName>
    </submittedName>
</protein>
<dbReference type="VEuPathDB" id="AmoebaDB:EHI5A_170040"/>
<gene>
    <name evidence="1" type="ORF">CL6EHI_016370</name>
    <name evidence="2" type="ORF">CL6EHI_108690</name>
</gene>
<evidence type="ECO:0000313" key="1">
    <source>
        <dbReference type="EMBL" id="GAT96025.1"/>
    </source>
</evidence>
<organism evidence="1 3">
    <name type="scientific">Entamoeba histolytica</name>
    <dbReference type="NCBI Taxonomy" id="5759"/>
    <lineage>
        <taxon>Eukaryota</taxon>
        <taxon>Amoebozoa</taxon>
        <taxon>Evosea</taxon>
        <taxon>Archamoebae</taxon>
        <taxon>Mastigamoebida</taxon>
        <taxon>Entamoebidae</taxon>
        <taxon>Entamoeba</taxon>
    </lineage>
</organism>
<dbReference type="AlphaFoldDB" id="A0A5K1USH8"/>
<dbReference type="EMBL" id="BDEQ01000001">
    <property type="protein sequence ID" value="GAT96025.1"/>
    <property type="molecule type" value="Genomic_DNA"/>
</dbReference>
<dbReference type="EMBL" id="BDEQ01000001">
    <property type="protein sequence ID" value="GAT97725.1"/>
    <property type="molecule type" value="Genomic_DNA"/>
</dbReference>
<dbReference type="VEuPathDB" id="AmoebaDB:EHI_108690"/>
<evidence type="ECO:0000313" key="3">
    <source>
        <dbReference type="Proteomes" id="UP000078387"/>
    </source>
</evidence>
<name>A0A5K1USH8_ENTHI</name>
<dbReference type="VEuPathDB" id="AmoebaDB:KM1_331820"/>